<protein>
    <submittedName>
        <fullName evidence="2">Esterase</fullName>
    </submittedName>
</protein>
<dbReference type="InterPro" id="IPR050278">
    <property type="entry name" value="Serine_Prot_S9B/DPPIV"/>
</dbReference>
<name>A0A5B9Q348_9BACT</name>
<dbReference type="EMBL" id="CP042913">
    <property type="protein sequence ID" value="QEG33424.1"/>
    <property type="molecule type" value="Genomic_DNA"/>
</dbReference>
<dbReference type="SUPFAM" id="SSF53474">
    <property type="entry name" value="alpha/beta-Hydrolases"/>
    <property type="match status" value="1"/>
</dbReference>
<dbReference type="KEGG" id="bgok:Pr1d_06870"/>
<dbReference type="RefSeq" id="WP_148072194.1">
    <property type="nucleotide sequence ID" value="NZ_CP042913.1"/>
</dbReference>
<gene>
    <name evidence="2" type="ORF">Pr1d_06870</name>
</gene>
<sequence length="288" mass="31808">MKQAAIGIYVLLLTQISSKLATCDDYQSVVEEMSPIVREYSIVDSKSKVPVTIYPPHQGSQRRPALLVYLYGSGGSHTVFNLQASSCERLRKLLAERNYYVVVPNLGPRHWMNREASQTLEVLIDQWTKEWNIDGRRVSLMGTSMGAGSALAYGASHPNSLRSICAVMPMTDFAKWAREMPAYGAIMQDAYGGESPSNGKTFQANSAILHADAFARTPLLLIHGTGDQIVPFAHSRSLEAILHAKQYPCTLHTVEGMGHSDEIMKNLQTETVDFFDAAMSDNVAIPER</sequence>
<dbReference type="Proteomes" id="UP000323917">
    <property type="component" value="Chromosome"/>
</dbReference>
<dbReference type="GO" id="GO:0008236">
    <property type="term" value="F:serine-type peptidase activity"/>
    <property type="evidence" value="ECO:0007669"/>
    <property type="project" value="InterPro"/>
</dbReference>
<keyword evidence="3" id="KW-1185">Reference proteome</keyword>
<organism evidence="2 3">
    <name type="scientific">Bythopirellula goksoeyrii</name>
    <dbReference type="NCBI Taxonomy" id="1400387"/>
    <lineage>
        <taxon>Bacteria</taxon>
        <taxon>Pseudomonadati</taxon>
        <taxon>Planctomycetota</taxon>
        <taxon>Planctomycetia</taxon>
        <taxon>Pirellulales</taxon>
        <taxon>Lacipirellulaceae</taxon>
        <taxon>Bythopirellula</taxon>
    </lineage>
</organism>
<dbReference type="GO" id="GO:0008239">
    <property type="term" value="F:dipeptidyl-peptidase activity"/>
    <property type="evidence" value="ECO:0007669"/>
    <property type="project" value="TreeGrafter"/>
</dbReference>
<dbReference type="Pfam" id="PF00326">
    <property type="entry name" value="Peptidase_S9"/>
    <property type="match status" value="1"/>
</dbReference>
<evidence type="ECO:0000313" key="2">
    <source>
        <dbReference type="EMBL" id="QEG33424.1"/>
    </source>
</evidence>
<dbReference type="GO" id="GO:0006508">
    <property type="term" value="P:proteolysis"/>
    <property type="evidence" value="ECO:0007669"/>
    <property type="project" value="InterPro"/>
</dbReference>
<dbReference type="PANTHER" id="PTHR11731">
    <property type="entry name" value="PROTEASE FAMILY S9B,C DIPEPTIDYL-PEPTIDASE IV-RELATED"/>
    <property type="match status" value="1"/>
</dbReference>
<dbReference type="InterPro" id="IPR001375">
    <property type="entry name" value="Peptidase_S9_cat"/>
</dbReference>
<dbReference type="Gene3D" id="3.40.50.1820">
    <property type="entry name" value="alpha/beta hydrolase"/>
    <property type="match status" value="1"/>
</dbReference>
<dbReference type="OrthoDB" id="279101at2"/>
<dbReference type="AlphaFoldDB" id="A0A5B9Q348"/>
<proteinExistence type="predicted"/>
<evidence type="ECO:0000313" key="3">
    <source>
        <dbReference type="Proteomes" id="UP000323917"/>
    </source>
</evidence>
<reference evidence="2 3" key="1">
    <citation type="submission" date="2019-08" db="EMBL/GenBank/DDBJ databases">
        <title>Deep-cultivation of Planctomycetes and their phenomic and genomic characterization uncovers novel biology.</title>
        <authorList>
            <person name="Wiegand S."/>
            <person name="Jogler M."/>
            <person name="Boedeker C."/>
            <person name="Pinto D."/>
            <person name="Vollmers J."/>
            <person name="Rivas-Marin E."/>
            <person name="Kohn T."/>
            <person name="Peeters S.H."/>
            <person name="Heuer A."/>
            <person name="Rast P."/>
            <person name="Oberbeckmann S."/>
            <person name="Bunk B."/>
            <person name="Jeske O."/>
            <person name="Meyerdierks A."/>
            <person name="Storesund J.E."/>
            <person name="Kallscheuer N."/>
            <person name="Luecker S."/>
            <person name="Lage O.M."/>
            <person name="Pohl T."/>
            <person name="Merkel B.J."/>
            <person name="Hornburger P."/>
            <person name="Mueller R.-W."/>
            <person name="Bruemmer F."/>
            <person name="Labrenz M."/>
            <person name="Spormann A.M."/>
            <person name="Op den Camp H."/>
            <person name="Overmann J."/>
            <person name="Amann R."/>
            <person name="Jetten M.S.M."/>
            <person name="Mascher T."/>
            <person name="Medema M.H."/>
            <person name="Devos D.P."/>
            <person name="Kaster A.-K."/>
            <person name="Ovreas L."/>
            <person name="Rohde M."/>
            <person name="Galperin M.Y."/>
            <person name="Jogler C."/>
        </authorList>
    </citation>
    <scope>NUCLEOTIDE SEQUENCE [LARGE SCALE GENOMIC DNA]</scope>
    <source>
        <strain evidence="2 3">Pr1d</strain>
    </source>
</reference>
<evidence type="ECO:0000259" key="1">
    <source>
        <dbReference type="Pfam" id="PF00326"/>
    </source>
</evidence>
<feature type="domain" description="Peptidase S9 prolyl oligopeptidase catalytic" evidence="1">
    <location>
        <begin position="109"/>
        <end position="279"/>
    </location>
</feature>
<dbReference type="InterPro" id="IPR029058">
    <property type="entry name" value="AB_hydrolase_fold"/>
</dbReference>
<dbReference type="PANTHER" id="PTHR11731:SF193">
    <property type="entry name" value="DIPEPTIDYL PEPTIDASE 9"/>
    <property type="match status" value="1"/>
</dbReference>
<accession>A0A5B9Q348</accession>